<dbReference type="Proteomes" id="UP001314170">
    <property type="component" value="Unassembled WGS sequence"/>
</dbReference>
<name>A0AAV1S026_9ROSI</name>
<evidence type="ECO:0008006" key="3">
    <source>
        <dbReference type="Google" id="ProtNLM"/>
    </source>
</evidence>
<accession>A0AAV1S026</accession>
<gene>
    <name evidence="1" type="ORF">DCAF_LOCUS16034</name>
</gene>
<protein>
    <recommendedName>
        <fullName evidence="3">Pentatricopeptide repeat-containing protein</fullName>
    </recommendedName>
</protein>
<dbReference type="AlphaFoldDB" id="A0AAV1S026"/>
<organism evidence="1 2">
    <name type="scientific">Dovyalis caffra</name>
    <dbReference type="NCBI Taxonomy" id="77055"/>
    <lineage>
        <taxon>Eukaryota</taxon>
        <taxon>Viridiplantae</taxon>
        <taxon>Streptophyta</taxon>
        <taxon>Embryophyta</taxon>
        <taxon>Tracheophyta</taxon>
        <taxon>Spermatophyta</taxon>
        <taxon>Magnoliopsida</taxon>
        <taxon>eudicotyledons</taxon>
        <taxon>Gunneridae</taxon>
        <taxon>Pentapetalae</taxon>
        <taxon>rosids</taxon>
        <taxon>fabids</taxon>
        <taxon>Malpighiales</taxon>
        <taxon>Salicaceae</taxon>
        <taxon>Flacourtieae</taxon>
        <taxon>Dovyalis</taxon>
    </lineage>
</organism>
<dbReference type="EMBL" id="CAWUPB010001160">
    <property type="protein sequence ID" value="CAK7340944.1"/>
    <property type="molecule type" value="Genomic_DNA"/>
</dbReference>
<evidence type="ECO:0000313" key="2">
    <source>
        <dbReference type="Proteomes" id="UP001314170"/>
    </source>
</evidence>
<dbReference type="InterPro" id="IPR011990">
    <property type="entry name" value="TPR-like_helical_dom_sf"/>
</dbReference>
<reference evidence="1 2" key="1">
    <citation type="submission" date="2024-01" db="EMBL/GenBank/DDBJ databases">
        <authorList>
            <person name="Waweru B."/>
        </authorList>
    </citation>
    <scope>NUCLEOTIDE SEQUENCE [LARGE SCALE GENOMIC DNA]</scope>
</reference>
<sequence length="100" mass="11386">MADDDTSSSFTFCFTMPFLFSDKQNDPVEVAYEVFEEMKKRGFVIEQSTYALVIQALCVANKAECAFINLQQMIWDKTPIKTFGLPGNQTQVCTVPLLYH</sequence>
<dbReference type="Gene3D" id="1.25.40.10">
    <property type="entry name" value="Tetratricopeptide repeat domain"/>
    <property type="match status" value="1"/>
</dbReference>
<evidence type="ECO:0000313" key="1">
    <source>
        <dbReference type="EMBL" id="CAK7340944.1"/>
    </source>
</evidence>
<keyword evidence="2" id="KW-1185">Reference proteome</keyword>
<proteinExistence type="predicted"/>
<comment type="caution">
    <text evidence="1">The sequence shown here is derived from an EMBL/GenBank/DDBJ whole genome shotgun (WGS) entry which is preliminary data.</text>
</comment>